<name>A0ABU5R089_9PSEU</name>
<accession>A0ABU5R089</accession>
<gene>
    <name evidence="3" type="ORF">VA596_08695</name>
</gene>
<evidence type="ECO:0000259" key="2">
    <source>
        <dbReference type="Pfam" id="PF19803"/>
    </source>
</evidence>
<dbReference type="InterPro" id="IPR046253">
    <property type="entry name" value="DUF6286"/>
</dbReference>
<proteinExistence type="predicted"/>
<evidence type="ECO:0000256" key="1">
    <source>
        <dbReference type="SAM" id="Phobius"/>
    </source>
</evidence>
<sequence>MRRPRRSVPAVLTALVVLAACAFVVTALVQRLLGEPPVLSYDAVAARVHDTSWNELPVLVGGGAAILVGFVLLATAVLRGRPVVLPLAPEPGFDTGTTRHGLRTSLRSTAAHVDGVSSAALKLRRRTVRVKVKTGRTRTDGLADAVSSALETRLDQVGLARPPRVRVRVRGVR</sequence>
<feature type="transmembrane region" description="Helical" evidence="1">
    <location>
        <begin position="58"/>
        <end position="78"/>
    </location>
</feature>
<evidence type="ECO:0000313" key="3">
    <source>
        <dbReference type="EMBL" id="MEA5359611.1"/>
    </source>
</evidence>
<keyword evidence="1" id="KW-0472">Membrane</keyword>
<dbReference type="PROSITE" id="PS51257">
    <property type="entry name" value="PROKAR_LIPOPROTEIN"/>
    <property type="match status" value="1"/>
</dbReference>
<dbReference type="Proteomes" id="UP001304298">
    <property type="component" value="Unassembled WGS sequence"/>
</dbReference>
<feature type="domain" description="DUF6286" evidence="2">
    <location>
        <begin position="67"/>
        <end position="170"/>
    </location>
</feature>
<dbReference type="EMBL" id="JAYFSI010000001">
    <property type="protein sequence ID" value="MEA5359611.1"/>
    <property type="molecule type" value="Genomic_DNA"/>
</dbReference>
<dbReference type="RefSeq" id="WP_323324838.1">
    <property type="nucleotide sequence ID" value="NZ_JAYFSI010000001.1"/>
</dbReference>
<evidence type="ECO:0000313" key="4">
    <source>
        <dbReference type="Proteomes" id="UP001304298"/>
    </source>
</evidence>
<organism evidence="3 4">
    <name type="scientific">Amycolatopsis heterodermiae</name>
    <dbReference type="NCBI Taxonomy" id="3110235"/>
    <lineage>
        <taxon>Bacteria</taxon>
        <taxon>Bacillati</taxon>
        <taxon>Actinomycetota</taxon>
        <taxon>Actinomycetes</taxon>
        <taxon>Pseudonocardiales</taxon>
        <taxon>Pseudonocardiaceae</taxon>
        <taxon>Amycolatopsis</taxon>
    </lineage>
</organism>
<keyword evidence="1" id="KW-1133">Transmembrane helix</keyword>
<comment type="caution">
    <text evidence="3">The sequence shown here is derived from an EMBL/GenBank/DDBJ whole genome shotgun (WGS) entry which is preliminary data.</text>
</comment>
<keyword evidence="1" id="KW-0812">Transmembrane</keyword>
<keyword evidence="4" id="KW-1185">Reference proteome</keyword>
<dbReference type="Pfam" id="PF19803">
    <property type="entry name" value="DUF6286"/>
    <property type="match status" value="1"/>
</dbReference>
<protein>
    <submittedName>
        <fullName evidence="3">DUF6286 domain-containing protein</fullName>
    </submittedName>
</protein>
<reference evidence="3 4" key="1">
    <citation type="submission" date="2023-12" db="EMBL/GenBank/DDBJ databases">
        <title>Amycolatopsis sp. V23-08.</title>
        <authorList>
            <person name="Somphong A."/>
        </authorList>
    </citation>
    <scope>NUCLEOTIDE SEQUENCE [LARGE SCALE GENOMIC DNA]</scope>
    <source>
        <strain evidence="3 4">V23-08</strain>
    </source>
</reference>